<evidence type="ECO:0000313" key="3">
    <source>
        <dbReference type="Proteomes" id="UP000050761"/>
    </source>
</evidence>
<evidence type="ECO:0000256" key="1">
    <source>
        <dbReference type="SAM" id="MobiDB-lite"/>
    </source>
</evidence>
<dbReference type="EMBL" id="UZAH01032361">
    <property type="protein sequence ID" value="VDP21319.1"/>
    <property type="molecule type" value="Genomic_DNA"/>
</dbReference>
<evidence type="ECO:0000313" key="4">
    <source>
        <dbReference type="WBParaSite" id="HPBE_0002068101-mRNA-1"/>
    </source>
</evidence>
<name>A0A183GED1_HELPZ</name>
<protein>
    <submittedName>
        <fullName evidence="4">Transposase</fullName>
    </submittedName>
</protein>
<reference evidence="4" key="2">
    <citation type="submission" date="2019-09" db="UniProtKB">
        <authorList>
            <consortium name="WormBaseParasite"/>
        </authorList>
    </citation>
    <scope>IDENTIFICATION</scope>
</reference>
<dbReference type="WBParaSite" id="HPBE_0002068101-mRNA-1">
    <property type="protein sequence ID" value="HPBE_0002068101-mRNA-1"/>
    <property type="gene ID" value="HPBE_0002068101"/>
</dbReference>
<accession>A0A3P8FBU3</accession>
<organism evidence="3 4">
    <name type="scientific">Heligmosomoides polygyrus</name>
    <name type="common">Parasitic roundworm</name>
    <dbReference type="NCBI Taxonomy" id="6339"/>
    <lineage>
        <taxon>Eukaryota</taxon>
        <taxon>Metazoa</taxon>
        <taxon>Ecdysozoa</taxon>
        <taxon>Nematoda</taxon>
        <taxon>Chromadorea</taxon>
        <taxon>Rhabditida</taxon>
        <taxon>Rhabditina</taxon>
        <taxon>Rhabditomorpha</taxon>
        <taxon>Strongyloidea</taxon>
        <taxon>Heligmosomidae</taxon>
        <taxon>Heligmosomoides</taxon>
    </lineage>
</organism>
<keyword evidence="3" id="KW-1185">Reference proteome</keyword>
<evidence type="ECO:0000313" key="2">
    <source>
        <dbReference type="EMBL" id="VDP21319.1"/>
    </source>
</evidence>
<dbReference type="Proteomes" id="UP000050761">
    <property type="component" value="Unassembled WGS sequence"/>
</dbReference>
<feature type="region of interest" description="Disordered" evidence="1">
    <location>
        <begin position="66"/>
        <end position="87"/>
    </location>
</feature>
<reference evidence="2 3" key="1">
    <citation type="submission" date="2018-11" db="EMBL/GenBank/DDBJ databases">
        <authorList>
            <consortium name="Pathogen Informatics"/>
        </authorList>
    </citation>
    <scope>NUCLEOTIDE SEQUENCE [LARGE SCALE GENOMIC DNA]</scope>
</reference>
<gene>
    <name evidence="2" type="ORF">HPBE_LOCUS20680</name>
</gene>
<dbReference type="AlphaFoldDB" id="A0A183GED1"/>
<feature type="compositionally biased region" description="Basic and acidic residues" evidence="1">
    <location>
        <begin position="66"/>
        <end position="75"/>
    </location>
</feature>
<proteinExistence type="predicted"/>
<accession>A0A183GED1</accession>
<sequence length="87" mass="10248">MDYLPIRIADRRTGVQSDSRCRRIKAMNTDRLRQDPDHLQVLEKTSQERPRVKELITMRRCPQKGRALDPLREQGRALVPLREQGRA</sequence>